<dbReference type="EMBL" id="SETE01000001">
    <property type="protein sequence ID" value="RYM35998.1"/>
    <property type="molecule type" value="Genomic_DNA"/>
</dbReference>
<evidence type="ECO:0000256" key="1">
    <source>
        <dbReference type="ARBA" id="ARBA00044755"/>
    </source>
</evidence>
<protein>
    <submittedName>
        <fullName evidence="3">Polymer-forming cytoskeletal protein</fullName>
    </submittedName>
</protein>
<comment type="similarity">
    <text evidence="1">Belongs to the bactofilin family.</text>
</comment>
<feature type="region of interest" description="Disordered" evidence="2">
    <location>
        <begin position="114"/>
        <end position="135"/>
    </location>
</feature>
<dbReference type="Proteomes" id="UP000293952">
    <property type="component" value="Unassembled WGS sequence"/>
</dbReference>
<proteinExistence type="inferred from homology"/>
<reference evidence="3 4" key="1">
    <citation type="submission" date="2019-02" db="EMBL/GenBank/DDBJ databases">
        <title>Genome sequence of the sea-ice species Brumimicrobium glaciale.</title>
        <authorList>
            <person name="Bowman J.P."/>
        </authorList>
    </citation>
    <scope>NUCLEOTIDE SEQUENCE [LARGE SCALE GENOMIC DNA]</scope>
    <source>
        <strain evidence="3 4">IC156</strain>
    </source>
</reference>
<sequence length="146" mass="15357">MFKGEKGKSKPESPDRLNRLVAGTKLTGDLTANSSLRVDGEIVGNIECKGKFVLGQDGVVAGNINAAEVEIDGKVEGQINAEVLLILHQTAVVHGDIQTGRIVIEDGAQIEGNIQTGDAGKNSKGMFGKSINKPNGKKLETSEAVY</sequence>
<evidence type="ECO:0000256" key="2">
    <source>
        <dbReference type="SAM" id="MobiDB-lite"/>
    </source>
</evidence>
<dbReference type="AlphaFoldDB" id="A0A4Q4KQT7"/>
<keyword evidence="4" id="KW-1185">Reference proteome</keyword>
<comment type="caution">
    <text evidence="3">The sequence shown here is derived from an EMBL/GenBank/DDBJ whole genome shotgun (WGS) entry which is preliminary data.</text>
</comment>
<dbReference type="OrthoDB" id="5432602at2"/>
<organism evidence="3 4">
    <name type="scientific">Brumimicrobium glaciale</name>
    <dbReference type="NCBI Taxonomy" id="200475"/>
    <lineage>
        <taxon>Bacteria</taxon>
        <taxon>Pseudomonadati</taxon>
        <taxon>Bacteroidota</taxon>
        <taxon>Flavobacteriia</taxon>
        <taxon>Flavobacteriales</taxon>
        <taxon>Crocinitomicaceae</taxon>
        <taxon>Brumimicrobium</taxon>
    </lineage>
</organism>
<accession>A0A4Q4KQT7</accession>
<gene>
    <name evidence="3" type="ORF">ERX46_03100</name>
</gene>
<dbReference type="RefSeq" id="WP_130092363.1">
    <property type="nucleotide sequence ID" value="NZ_SETE01000001.1"/>
</dbReference>
<dbReference type="PANTHER" id="PTHR35024:SF4">
    <property type="entry name" value="POLYMER-FORMING CYTOSKELETAL PROTEIN"/>
    <property type="match status" value="1"/>
</dbReference>
<dbReference type="InterPro" id="IPR007607">
    <property type="entry name" value="BacA/B"/>
</dbReference>
<dbReference type="PANTHER" id="PTHR35024">
    <property type="entry name" value="HYPOTHETICAL CYTOSOLIC PROTEIN"/>
    <property type="match status" value="1"/>
</dbReference>
<evidence type="ECO:0000313" key="3">
    <source>
        <dbReference type="EMBL" id="RYM35998.1"/>
    </source>
</evidence>
<dbReference type="Pfam" id="PF04519">
    <property type="entry name" value="Bactofilin"/>
    <property type="match status" value="1"/>
</dbReference>
<evidence type="ECO:0000313" key="4">
    <source>
        <dbReference type="Proteomes" id="UP000293952"/>
    </source>
</evidence>
<name>A0A4Q4KQT7_9FLAO</name>